<evidence type="ECO:0000256" key="1">
    <source>
        <dbReference type="ARBA" id="ARBA00004141"/>
    </source>
</evidence>
<evidence type="ECO:0000256" key="5">
    <source>
        <dbReference type="ARBA" id="ARBA00023136"/>
    </source>
</evidence>
<dbReference type="AlphaFoldDB" id="A0A7J5ZGX8"/>
<evidence type="ECO:0000313" key="9">
    <source>
        <dbReference type="Proteomes" id="UP000518266"/>
    </source>
</evidence>
<dbReference type="InterPro" id="IPR000175">
    <property type="entry name" value="Na/ntran_symport"/>
</dbReference>
<dbReference type="OrthoDB" id="6581954at2759"/>
<accession>A0A7J5ZGX8</accession>
<evidence type="ECO:0000256" key="4">
    <source>
        <dbReference type="ARBA" id="ARBA00022989"/>
    </source>
</evidence>
<keyword evidence="2" id="KW-0813">Transport</keyword>
<feature type="transmembrane region" description="Helical" evidence="7">
    <location>
        <begin position="94"/>
        <end position="123"/>
    </location>
</feature>
<feature type="transmembrane region" description="Helical" evidence="7">
    <location>
        <begin position="252"/>
        <end position="270"/>
    </location>
</feature>
<keyword evidence="6" id="KW-0479">Metal-binding</keyword>
<feature type="binding site" evidence="6">
    <location>
        <position position="105"/>
    </location>
    <ligand>
        <name>Na(+)</name>
        <dbReference type="ChEBI" id="CHEBI:29101"/>
        <label>1</label>
    </ligand>
</feature>
<evidence type="ECO:0000256" key="6">
    <source>
        <dbReference type="PIRSR" id="PIRSR600175-1"/>
    </source>
</evidence>
<dbReference type="GO" id="GO:0005332">
    <property type="term" value="F:gamma-aminobutyric acid:sodium:chloride symporter activity"/>
    <property type="evidence" value="ECO:0007669"/>
    <property type="project" value="TreeGrafter"/>
</dbReference>
<keyword evidence="3 7" id="KW-0812">Transmembrane</keyword>
<feature type="transmembrane region" description="Helical" evidence="7">
    <location>
        <begin position="290"/>
        <end position="312"/>
    </location>
</feature>
<evidence type="ECO:0000313" key="8">
    <source>
        <dbReference type="EMBL" id="KAF3861045.1"/>
    </source>
</evidence>
<keyword evidence="9" id="KW-1185">Reference proteome</keyword>
<dbReference type="EMBL" id="JAAKFY010000002">
    <property type="protein sequence ID" value="KAF3861045.1"/>
    <property type="molecule type" value="Genomic_DNA"/>
</dbReference>
<organism evidence="8 9">
    <name type="scientific">Dissostichus mawsoni</name>
    <name type="common">Antarctic cod</name>
    <dbReference type="NCBI Taxonomy" id="36200"/>
    <lineage>
        <taxon>Eukaryota</taxon>
        <taxon>Metazoa</taxon>
        <taxon>Chordata</taxon>
        <taxon>Craniata</taxon>
        <taxon>Vertebrata</taxon>
        <taxon>Euteleostomi</taxon>
        <taxon>Actinopterygii</taxon>
        <taxon>Neopterygii</taxon>
        <taxon>Teleostei</taxon>
        <taxon>Neoteleostei</taxon>
        <taxon>Acanthomorphata</taxon>
        <taxon>Eupercaria</taxon>
        <taxon>Perciformes</taxon>
        <taxon>Notothenioidei</taxon>
        <taxon>Nototheniidae</taxon>
        <taxon>Dissostichus</taxon>
    </lineage>
</organism>
<dbReference type="Pfam" id="PF00209">
    <property type="entry name" value="SNF"/>
    <property type="match status" value="2"/>
</dbReference>
<evidence type="ECO:0000256" key="3">
    <source>
        <dbReference type="ARBA" id="ARBA00022692"/>
    </source>
</evidence>
<feature type="binding site" evidence="6">
    <location>
        <position position="96"/>
    </location>
    <ligand>
        <name>Na(+)</name>
        <dbReference type="ChEBI" id="CHEBI:29101"/>
        <label>1</label>
    </ligand>
</feature>
<dbReference type="PANTHER" id="PTHR11616:SF96">
    <property type="entry name" value="SODIUM- AND CHLORIDE-DEPENDENT CREATINE TRANSPORTER 1"/>
    <property type="match status" value="1"/>
</dbReference>
<keyword evidence="6" id="KW-0915">Sodium</keyword>
<dbReference type="InterPro" id="IPR037272">
    <property type="entry name" value="SNS_sf"/>
</dbReference>
<dbReference type="Proteomes" id="UP000518266">
    <property type="component" value="Unassembled WGS sequence"/>
</dbReference>
<gene>
    <name evidence="8" type="ORF">F7725_001300</name>
</gene>
<dbReference type="GO" id="GO:0046872">
    <property type="term" value="F:metal ion binding"/>
    <property type="evidence" value="ECO:0007669"/>
    <property type="project" value="UniProtKB-KW"/>
</dbReference>
<dbReference type="GO" id="GO:0005886">
    <property type="term" value="C:plasma membrane"/>
    <property type="evidence" value="ECO:0007669"/>
    <property type="project" value="TreeGrafter"/>
</dbReference>
<comment type="caution">
    <text evidence="8">The sequence shown here is derived from an EMBL/GenBank/DDBJ whole genome shotgun (WGS) entry which is preliminary data.</text>
</comment>
<reference evidence="8 9" key="1">
    <citation type="submission" date="2020-03" db="EMBL/GenBank/DDBJ databases">
        <title>Dissostichus mawsoni Genome sequencing and assembly.</title>
        <authorList>
            <person name="Park H."/>
        </authorList>
    </citation>
    <scope>NUCLEOTIDE SEQUENCE [LARGE SCALE GENOMIC DNA]</scope>
    <source>
        <strain evidence="8">DM0001</strain>
        <tissue evidence="8">Muscle</tissue>
    </source>
</reference>
<keyword evidence="4 7" id="KW-1133">Transmembrane helix</keyword>
<comment type="subcellular location">
    <subcellularLocation>
        <location evidence="1">Membrane</location>
        <topology evidence="1">Multi-pass membrane protein</topology>
    </subcellularLocation>
</comment>
<evidence type="ECO:0000256" key="7">
    <source>
        <dbReference type="SAM" id="Phobius"/>
    </source>
</evidence>
<dbReference type="PANTHER" id="PTHR11616">
    <property type="entry name" value="SODIUM/CHLORIDE DEPENDENT TRANSPORTER"/>
    <property type="match status" value="1"/>
</dbReference>
<keyword evidence="5 7" id="KW-0472">Membrane</keyword>
<name>A0A7J5ZGX8_DISMA</name>
<feature type="transmembrane region" description="Helical" evidence="7">
    <location>
        <begin position="176"/>
        <end position="201"/>
    </location>
</feature>
<dbReference type="SUPFAM" id="SSF161070">
    <property type="entry name" value="SNF-like"/>
    <property type="match status" value="1"/>
</dbReference>
<evidence type="ECO:0000256" key="2">
    <source>
        <dbReference type="ARBA" id="ARBA00022448"/>
    </source>
</evidence>
<dbReference type="PROSITE" id="PS50267">
    <property type="entry name" value="NA_NEUROTRAN_SYMP_3"/>
    <property type="match status" value="1"/>
</dbReference>
<dbReference type="PRINTS" id="PR00176">
    <property type="entry name" value="NANEUSMPORT"/>
</dbReference>
<protein>
    <submittedName>
        <fullName evidence="8">Uncharacterized protein</fullName>
    </submittedName>
</protein>
<sequence>MVYFCVWKGVKSLGRYTHISSFADNKLCLFMYFILFLSNIVYFTATFPYVVLIILLVRGVTLPGAYDGIMFYIKPDWSKLWEAQVWIDAGTQIFFSDAFVLAMINSGTSFFAGFVVFSILGFMANEQGVHISQVAESGPGLAFIAYPKAVSLMPGFVTGILDLFPGKSQFRYKREISVAVCCLLCFIIDLSMVTQAGMYVFQLFDYYSASGMSLLWQAFWECIVVAWVYGADRFMDDVALMIGYRPFPWIKWCWSFITPAVCMGIFIFHLVNYKPLTYNNTYVYPWWGEVIGWCLALSSMLCIPVSILYKLVSAKGTFKERWAHLTTPVWGHHHLEYMAPDIRALTSMTPGTEENKVIIFESVM</sequence>
<proteinExistence type="predicted"/>
<feature type="transmembrane region" description="Helical" evidence="7">
    <location>
        <begin position="213"/>
        <end position="231"/>
    </location>
</feature>